<dbReference type="AlphaFoldDB" id="A0A160DSL2"/>
<dbReference type="SUPFAM" id="SSF48666">
    <property type="entry name" value="Methanol dehydrogenase subunit"/>
    <property type="match status" value="1"/>
</dbReference>
<dbReference type="KEGG" id="dko:I596_1064"/>
<reference evidence="2 3" key="1">
    <citation type="submission" date="2016-04" db="EMBL/GenBank/DDBJ databases">
        <title>Complete genome sequence of Dokdonella koreensis DS-123T.</title>
        <authorList>
            <person name="Kim J.F."/>
            <person name="Lee H."/>
            <person name="Kwak M.-J."/>
        </authorList>
    </citation>
    <scope>NUCLEOTIDE SEQUENCE [LARGE SCALE GENOMIC DNA]</scope>
    <source>
        <strain evidence="2 3">DS-123</strain>
    </source>
</reference>
<dbReference type="Pfam" id="PF02315">
    <property type="entry name" value="MDH"/>
    <property type="match status" value="1"/>
</dbReference>
<accession>A0A160DSL2</accession>
<protein>
    <submittedName>
        <fullName evidence="2">Methanol dehydrogenase, small subunit</fullName>
    </submittedName>
</protein>
<proteinExistence type="predicted"/>
<feature type="compositionally biased region" description="Basic residues" evidence="1">
    <location>
        <begin position="1"/>
        <end position="24"/>
    </location>
</feature>
<dbReference type="Proteomes" id="UP000076830">
    <property type="component" value="Chromosome"/>
</dbReference>
<dbReference type="EMBL" id="CP015249">
    <property type="protein sequence ID" value="ANB17094.1"/>
    <property type="molecule type" value="Genomic_DNA"/>
</dbReference>
<dbReference type="Gene3D" id="4.10.160.10">
    <property type="entry name" value="Methanol dehydrogenase, beta subunit"/>
    <property type="match status" value="1"/>
</dbReference>
<organism evidence="2 3">
    <name type="scientific">Dokdonella koreensis DS-123</name>
    <dbReference type="NCBI Taxonomy" id="1300342"/>
    <lineage>
        <taxon>Bacteria</taxon>
        <taxon>Pseudomonadati</taxon>
        <taxon>Pseudomonadota</taxon>
        <taxon>Gammaproteobacteria</taxon>
        <taxon>Lysobacterales</taxon>
        <taxon>Rhodanobacteraceae</taxon>
        <taxon>Dokdonella</taxon>
    </lineage>
</organism>
<dbReference type="STRING" id="1300342.I596_1064"/>
<dbReference type="InterPro" id="IPR003420">
    <property type="entry name" value="Meth_DH_bsu"/>
</dbReference>
<dbReference type="GO" id="GO:0015946">
    <property type="term" value="P:methanol oxidation"/>
    <property type="evidence" value="ECO:0007669"/>
    <property type="project" value="InterPro"/>
</dbReference>
<gene>
    <name evidence="2" type="ORF">I596_1064</name>
</gene>
<evidence type="ECO:0000313" key="3">
    <source>
        <dbReference type="Proteomes" id="UP000076830"/>
    </source>
</evidence>
<dbReference type="InterPro" id="IPR036557">
    <property type="entry name" value="Meth_DH_bsu_sf"/>
</dbReference>
<evidence type="ECO:0000313" key="2">
    <source>
        <dbReference type="EMBL" id="ANB17094.1"/>
    </source>
</evidence>
<dbReference type="GO" id="GO:0004022">
    <property type="term" value="F:alcohol dehydrogenase (NAD+) activity"/>
    <property type="evidence" value="ECO:0007669"/>
    <property type="project" value="InterPro"/>
</dbReference>
<keyword evidence="3" id="KW-1185">Reference proteome</keyword>
<feature type="region of interest" description="Disordered" evidence="1">
    <location>
        <begin position="1"/>
        <end position="26"/>
    </location>
</feature>
<evidence type="ECO:0000256" key="1">
    <source>
        <dbReference type="SAM" id="MobiDB-lite"/>
    </source>
</evidence>
<sequence>MDAGRTGRRTMTHPQHPRGPKMKSKTALTRTTLSLLAIGIAGLFAGNALAYDGTQCKEAGNCWEPKPGYPEKVAGSKYDPKHNPAELNKQSASITAMEQRNAQRVAHFKKTGKFEYDVAKLPKP</sequence>
<name>A0A160DSL2_9GAMM</name>
<dbReference type="PATRIC" id="fig|1300342.3.peg.1039"/>